<evidence type="ECO:0000256" key="1">
    <source>
        <dbReference type="SAM" id="MobiDB-lite"/>
    </source>
</evidence>
<dbReference type="Proteomes" id="UP000321570">
    <property type="component" value="Unassembled WGS sequence"/>
</dbReference>
<sequence length="77" mass="9038">MKEIRQAQWHQQQRKHSDNCENDVVNKKIYRRWFSAGGFEKDDLSLKDGPRAGWPKNSILSNCELPLMKIQLALPED</sequence>
<proteinExistence type="predicted"/>
<feature type="region of interest" description="Disordered" evidence="1">
    <location>
        <begin position="1"/>
        <end position="20"/>
    </location>
</feature>
<reference evidence="2 3" key="1">
    <citation type="submission" date="2019-07" db="EMBL/GenBank/DDBJ databases">
        <authorList>
            <person name="Jastrzebski P J."/>
            <person name="Paukszto L."/>
            <person name="Jastrzebski P J."/>
        </authorList>
    </citation>
    <scope>NUCLEOTIDE SEQUENCE [LARGE SCALE GENOMIC DNA]</scope>
    <source>
        <strain evidence="2 3">WMS-il1</strain>
    </source>
</reference>
<dbReference type="AlphaFoldDB" id="A0A564YNW4"/>
<dbReference type="EMBL" id="CABIJS010000321">
    <property type="protein sequence ID" value="VUZ48870.1"/>
    <property type="molecule type" value="Genomic_DNA"/>
</dbReference>
<accession>A0A564YNW4</accession>
<evidence type="ECO:0000313" key="2">
    <source>
        <dbReference type="EMBL" id="VUZ48870.1"/>
    </source>
</evidence>
<organism evidence="2 3">
    <name type="scientific">Hymenolepis diminuta</name>
    <name type="common">Rat tapeworm</name>
    <dbReference type="NCBI Taxonomy" id="6216"/>
    <lineage>
        <taxon>Eukaryota</taxon>
        <taxon>Metazoa</taxon>
        <taxon>Spiralia</taxon>
        <taxon>Lophotrochozoa</taxon>
        <taxon>Platyhelminthes</taxon>
        <taxon>Cestoda</taxon>
        <taxon>Eucestoda</taxon>
        <taxon>Cyclophyllidea</taxon>
        <taxon>Hymenolepididae</taxon>
        <taxon>Hymenolepis</taxon>
    </lineage>
</organism>
<keyword evidence="3" id="KW-1185">Reference proteome</keyword>
<evidence type="ECO:0000313" key="3">
    <source>
        <dbReference type="Proteomes" id="UP000321570"/>
    </source>
</evidence>
<protein>
    <submittedName>
        <fullName evidence="2">Uncharacterized protein</fullName>
    </submittedName>
</protein>
<gene>
    <name evidence="2" type="ORF">WMSIL1_LOCUS8081</name>
</gene>
<name>A0A564YNW4_HYMDI</name>